<feature type="transmembrane region" description="Helical" evidence="8">
    <location>
        <begin position="189"/>
        <end position="215"/>
    </location>
</feature>
<dbReference type="KEGG" id="dvm:DvMF_2349"/>
<dbReference type="HOGENOM" id="CLU_016047_3_1_7"/>
<evidence type="ECO:0000256" key="9">
    <source>
        <dbReference type="SAM" id="MobiDB-lite"/>
    </source>
</evidence>
<reference evidence="11" key="1">
    <citation type="submission" date="2008-10" db="EMBL/GenBank/DDBJ databases">
        <title>Complete sequence of Desulfovibrio vulgaris str. 'Miyazaki F'.</title>
        <authorList>
            <person name="Lucas S."/>
            <person name="Copeland A."/>
            <person name="Lapidus A."/>
            <person name="Glavina del Rio T."/>
            <person name="Dalin E."/>
            <person name="Tice H."/>
            <person name="Bruce D."/>
            <person name="Goodwin L."/>
            <person name="Pitluck S."/>
            <person name="Sims D."/>
            <person name="Brettin T."/>
            <person name="Detter J.C."/>
            <person name="Han C."/>
            <person name="Larimer F."/>
            <person name="Land M."/>
            <person name="Hauser L."/>
            <person name="Kyrpides N."/>
            <person name="Mikhailova N."/>
            <person name="Hazen T.C."/>
            <person name="Richardson P."/>
        </authorList>
    </citation>
    <scope>NUCLEOTIDE SEQUENCE</scope>
    <source>
        <strain evidence="11">Miyazaki F</strain>
    </source>
</reference>
<keyword evidence="6 8" id="KW-1133">Transmembrane helix</keyword>
<dbReference type="EMBL" id="CP001197">
    <property type="protein sequence ID" value="ACL09290.1"/>
    <property type="molecule type" value="Genomic_DNA"/>
</dbReference>
<evidence type="ECO:0000256" key="3">
    <source>
        <dbReference type="ARBA" id="ARBA00022475"/>
    </source>
</evidence>
<dbReference type="AlphaFoldDB" id="B8DIJ2"/>
<feature type="transmembrane region" description="Helical" evidence="8">
    <location>
        <begin position="26"/>
        <end position="48"/>
    </location>
</feature>
<dbReference type="Pfam" id="PF00528">
    <property type="entry name" value="BPD_transp_1"/>
    <property type="match status" value="1"/>
</dbReference>
<keyword evidence="4" id="KW-0997">Cell inner membrane</keyword>
<protein>
    <submittedName>
        <fullName evidence="11">Binding-protein-dependent transport systems inner membrane component</fullName>
    </submittedName>
</protein>
<evidence type="ECO:0000256" key="4">
    <source>
        <dbReference type="ARBA" id="ARBA00022519"/>
    </source>
</evidence>
<dbReference type="GO" id="GO:0005886">
    <property type="term" value="C:plasma membrane"/>
    <property type="evidence" value="ECO:0007669"/>
    <property type="project" value="UniProtKB-SubCell"/>
</dbReference>
<sequence length="281" mass="29267">MPVGRADSRPGSRPGSRPASRSGSRLFLTLLWLLFGLPLPVLALWAAAPGWAWPDLWPAVLGGRTAAFVLAHRQSIAGVLASSTVYSLAVVAVTLCTCLAPARLLAFGRFRGRAALEGLLLAPALLPAMGFALGLYGTLVRLGLADTPAGVVLVLSVVSYPYMLRALASGFEAVGPDYGRCAANLGAGPLLRLLAVELPLLLPAAVAGGSVVFLVAFSDYFLVQLVGGGVVASFTGYLFPVLQSPDRGLAAMLSLVFLVVPVTLFVLVEGLVLAVYRRRGM</sequence>
<evidence type="ECO:0000313" key="11">
    <source>
        <dbReference type="EMBL" id="ACL09290.1"/>
    </source>
</evidence>
<name>B8DIJ2_NITV9</name>
<dbReference type="PANTHER" id="PTHR43357">
    <property type="entry name" value="INNER MEMBRANE ABC TRANSPORTER PERMEASE PROTEIN YDCV"/>
    <property type="match status" value="1"/>
</dbReference>
<keyword evidence="3" id="KW-1003">Cell membrane</keyword>
<comment type="subcellular location">
    <subcellularLocation>
        <location evidence="1">Cell inner membrane</location>
        <topology evidence="1">Multi-pass membrane protein</topology>
    </subcellularLocation>
    <subcellularLocation>
        <location evidence="8">Cell membrane</location>
        <topology evidence="8">Multi-pass membrane protein</topology>
    </subcellularLocation>
</comment>
<dbReference type="STRING" id="883.DvMF_2349"/>
<dbReference type="Gene3D" id="1.10.3720.10">
    <property type="entry name" value="MetI-like"/>
    <property type="match status" value="1"/>
</dbReference>
<dbReference type="PANTHER" id="PTHR43357:SF4">
    <property type="entry name" value="INNER MEMBRANE ABC TRANSPORTER PERMEASE PROTEIN YDCV"/>
    <property type="match status" value="1"/>
</dbReference>
<dbReference type="GO" id="GO:0055085">
    <property type="term" value="P:transmembrane transport"/>
    <property type="evidence" value="ECO:0007669"/>
    <property type="project" value="InterPro"/>
</dbReference>
<evidence type="ECO:0000256" key="8">
    <source>
        <dbReference type="RuleBase" id="RU363032"/>
    </source>
</evidence>
<feature type="transmembrane region" description="Helical" evidence="8">
    <location>
        <begin position="85"/>
        <end position="106"/>
    </location>
</feature>
<feature type="region of interest" description="Disordered" evidence="9">
    <location>
        <begin position="1"/>
        <end position="22"/>
    </location>
</feature>
<accession>B8DIJ2</accession>
<dbReference type="InterPro" id="IPR000515">
    <property type="entry name" value="MetI-like"/>
</dbReference>
<dbReference type="PROSITE" id="PS50928">
    <property type="entry name" value="ABC_TM1"/>
    <property type="match status" value="1"/>
</dbReference>
<dbReference type="SUPFAM" id="SSF161098">
    <property type="entry name" value="MetI-like"/>
    <property type="match status" value="1"/>
</dbReference>
<feature type="transmembrane region" description="Helical" evidence="8">
    <location>
        <begin position="221"/>
        <end position="242"/>
    </location>
</feature>
<keyword evidence="5 8" id="KW-0812">Transmembrane</keyword>
<feature type="transmembrane region" description="Helical" evidence="8">
    <location>
        <begin position="118"/>
        <end position="137"/>
    </location>
</feature>
<comment type="similarity">
    <text evidence="8">Belongs to the binding-protein-dependent transport system permease family.</text>
</comment>
<evidence type="ECO:0000259" key="10">
    <source>
        <dbReference type="PROSITE" id="PS50928"/>
    </source>
</evidence>
<organism evidence="11">
    <name type="scientific">Nitratidesulfovibrio vulgaris (strain DSM 19637 / Miyazaki F)</name>
    <name type="common">Desulfovibrio vulgaris</name>
    <dbReference type="NCBI Taxonomy" id="883"/>
    <lineage>
        <taxon>Bacteria</taxon>
        <taxon>Pseudomonadati</taxon>
        <taxon>Thermodesulfobacteriota</taxon>
        <taxon>Desulfovibrionia</taxon>
        <taxon>Desulfovibrionales</taxon>
        <taxon>Desulfovibrionaceae</taxon>
        <taxon>Nitratidesulfovibrio</taxon>
    </lineage>
</organism>
<evidence type="ECO:0000256" key="6">
    <source>
        <dbReference type="ARBA" id="ARBA00022989"/>
    </source>
</evidence>
<feature type="compositionally biased region" description="Low complexity" evidence="9">
    <location>
        <begin position="11"/>
        <end position="22"/>
    </location>
</feature>
<keyword evidence="7 8" id="KW-0472">Membrane</keyword>
<evidence type="ECO:0000256" key="7">
    <source>
        <dbReference type="ARBA" id="ARBA00023136"/>
    </source>
</evidence>
<evidence type="ECO:0000256" key="1">
    <source>
        <dbReference type="ARBA" id="ARBA00004429"/>
    </source>
</evidence>
<keyword evidence="2 8" id="KW-0813">Transport</keyword>
<proteinExistence type="inferred from homology"/>
<dbReference type="InterPro" id="IPR035906">
    <property type="entry name" value="MetI-like_sf"/>
</dbReference>
<evidence type="ECO:0000256" key="2">
    <source>
        <dbReference type="ARBA" id="ARBA00022448"/>
    </source>
</evidence>
<evidence type="ECO:0000256" key="5">
    <source>
        <dbReference type="ARBA" id="ARBA00022692"/>
    </source>
</evidence>
<feature type="domain" description="ABC transmembrane type-1" evidence="10">
    <location>
        <begin position="80"/>
        <end position="268"/>
    </location>
</feature>
<gene>
    <name evidence="11" type="ordered locus">DvMF_2349</name>
</gene>
<feature type="transmembrane region" description="Helical" evidence="8">
    <location>
        <begin position="249"/>
        <end position="276"/>
    </location>
</feature>
<feature type="compositionally biased region" description="Basic and acidic residues" evidence="9">
    <location>
        <begin position="1"/>
        <end position="10"/>
    </location>
</feature>
<dbReference type="eggNOG" id="COG1177">
    <property type="taxonomic scope" value="Bacteria"/>
</dbReference>